<protein>
    <recommendedName>
        <fullName evidence="2">Large ribosomal subunit protein uL10</fullName>
    </recommendedName>
    <alternativeName>
        <fullName evidence="3">50S ribosomal protein L10</fullName>
    </alternativeName>
</protein>
<organism evidence="4 5">
    <name type="scientific">Candidatus Giovannonibacteria bacterium RIFCSPLOWO2_12_FULL_43_26</name>
    <dbReference type="NCBI Taxonomy" id="1798363"/>
    <lineage>
        <taxon>Bacteria</taxon>
        <taxon>Candidatus Giovannoniibacteriota</taxon>
    </lineage>
</organism>
<name>A0A1F5XW35_9BACT</name>
<dbReference type="Gene3D" id="3.30.70.1730">
    <property type="match status" value="1"/>
</dbReference>
<dbReference type="AlphaFoldDB" id="A0A1F5XW35"/>
<evidence type="ECO:0000313" key="5">
    <source>
        <dbReference type="Proteomes" id="UP000177334"/>
    </source>
</evidence>
<evidence type="ECO:0000256" key="3">
    <source>
        <dbReference type="ARBA" id="ARBA00035502"/>
    </source>
</evidence>
<accession>A0A1F5XW35</accession>
<comment type="similarity">
    <text evidence="1">Belongs to the universal ribosomal protein uL10 family.</text>
</comment>
<dbReference type="GO" id="GO:0005840">
    <property type="term" value="C:ribosome"/>
    <property type="evidence" value="ECO:0007669"/>
    <property type="project" value="UniProtKB-KW"/>
</dbReference>
<proteinExistence type="inferred from homology"/>
<dbReference type="SUPFAM" id="SSF160369">
    <property type="entry name" value="Ribosomal protein L10-like"/>
    <property type="match status" value="1"/>
</dbReference>
<evidence type="ECO:0000313" key="4">
    <source>
        <dbReference type="EMBL" id="OGF92084.1"/>
    </source>
</evidence>
<dbReference type="EMBL" id="MFIP01000017">
    <property type="protein sequence ID" value="OGF92084.1"/>
    <property type="molecule type" value="Genomic_DNA"/>
</dbReference>
<dbReference type="Proteomes" id="UP000177334">
    <property type="component" value="Unassembled WGS sequence"/>
</dbReference>
<keyword evidence="4" id="KW-0687">Ribonucleoprotein</keyword>
<gene>
    <name evidence="4" type="ORF">A3H05_02740</name>
</gene>
<feature type="non-terminal residue" evidence="4">
    <location>
        <position position="67"/>
    </location>
</feature>
<comment type="caution">
    <text evidence="4">The sequence shown here is derived from an EMBL/GenBank/DDBJ whole genome shotgun (WGS) entry which is preliminary data.</text>
</comment>
<reference evidence="4 5" key="1">
    <citation type="journal article" date="2016" name="Nat. Commun.">
        <title>Thousands of microbial genomes shed light on interconnected biogeochemical processes in an aquifer system.</title>
        <authorList>
            <person name="Anantharaman K."/>
            <person name="Brown C.T."/>
            <person name="Hug L.A."/>
            <person name="Sharon I."/>
            <person name="Castelle C.J."/>
            <person name="Probst A.J."/>
            <person name="Thomas B.C."/>
            <person name="Singh A."/>
            <person name="Wilkins M.J."/>
            <person name="Karaoz U."/>
            <person name="Brodie E.L."/>
            <person name="Williams K.H."/>
            <person name="Hubbard S.S."/>
            <person name="Banfield J.F."/>
        </authorList>
    </citation>
    <scope>NUCLEOTIDE SEQUENCE [LARGE SCALE GENOMIC DNA]</scope>
</reference>
<evidence type="ECO:0000256" key="1">
    <source>
        <dbReference type="ARBA" id="ARBA00008889"/>
    </source>
</evidence>
<evidence type="ECO:0000256" key="2">
    <source>
        <dbReference type="ARBA" id="ARBA00035202"/>
    </source>
</evidence>
<sequence length="67" mass="7622">MITKQQKSEIIDSIKKDVKKSSIVMFANFHGLNVKLVSELRKLLRQVGAKYFVTRKTLVKKALEASS</sequence>
<dbReference type="InterPro" id="IPR043141">
    <property type="entry name" value="Ribosomal_uL10-like_sf"/>
</dbReference>
<dbReference type="InterPro" id="IPR001790">
    <property type="entry name" value="Ribosomal_uL10"/>
</dbReference>
<keyword evidence="4" id="KW-0689">Ribosomal protein</keyword>
<dbReference type="Pfam" id="PF00466">
    <property type="entry name" value="Ribosomal_L10"/>
    <property type="match status" value="1"/>
</dbReference>